<dbReference type="Gene3D" id="3.30.70.260">
    <property type="match status" value="2"/>
</dbReference>
<evidence type="ECO:0000256" key="1">
    <source>
        <dbReference type="PIRNR" id="PIRNR028103"/>
    </source>
</evidence>
<keyword evidence="1" id="KW-0678">Repressor</keyword>
<protein>
    <recommendedName>
        <fullName evidence="1">Glycine cleavage system transcriptional repressor</fullName>
    </recommendedName>
</protein>
<dbReference type="PANTHER" id="PTHR34875:SF6">
    <property type="entry name" value="UPF0237 PROTEIN MJ1558"/>
    <property type="match status" value="1"/>
</dbReference>
<keyword evidence="1" id="KW-0804">Transcription</keyword>
<dbReference type="RefSeq" id="WP_132700422.1">
    <property type="nucleotide sequence ID" value="NZ_SLZR01000003.1"/>
</dbReference>
<keyword evidence="1" id="KW-0963">Cytoplasm</keyword>
<dbReference type="EMBL" id="SLZR01000003">
    <property type="protein sequence ID" value="TCS42507.1"/>
    <property type="molecule type" value="Genomic_DNA"/>
</dbReference>
<accession>A0A4R3IAG8</accession>
<comment type="subcellular location">
    <subcellularLocation>
        <location evidence="1">Cytoplasm</location>
    </subcellularLocation>
</comment>
<name>A0A4R3IAG8_9GAMM</name>
<dbReference type="PIRSF" id="PIRSF028103">
    <property type="entry name" value="GcvR"/>
    <property type="match status" value="1"/>
</dbReference>
<dbReference type="InterPro" id="IPR045865">
    <property type="entry name" value="ACT-like_dom_sf"/>
</dbReference>
<keyword evidence="3" id="KW-1185">Reference proteome</keyword>
<dbReference type="SUPFAM" id="SSF55021">
    <property type="entry name" value="ACT-like"/>
    <property type="match status" value="1"/>
</dbReference>
<sequence>MTVQLIVSVVGPEKMGLIKQLTVKTAEMGGTWIANKVTHLDGQIAGLLKLKIDEDKLPAFKEMMSSYEGISVGFHEVSDSEPVKKTLVRLTLEAEDRSGLTSDITHLLYDLDVVIDHLDSNRYPVIGLNTGVFEAHLTLELPEALSIEGLRIELEKLGGNIRVFPDAK</sequence>
<organism evidence="2 3">
    <name type="scientific">Reinekea marinisedimentorum</name>
    <dbReference type="NCBI Taxonomy" id="230495"/>
    <lineage>
        <taxon>Bacteria</taxon>
        <taxon>Pseudomonadati</taxon>
        <taxon>Pseudomonadota</taxon>
        <taxon>Gammaproteobacteria</taxon>
        <taxon>Oceanospirillales</taxon>
        <taxon>Saccharospirillaceae</taxon>
        <taxon>Reinekea</taxon>
    </lineage>
</organism>
<dbReference type="GO" id="GO:0006355">
    <property type="term" value="P:regulation of DNA-templated transcription"/>
    <property type="evidence" value="ECO:0007669"/>
    <property type="project" value="UniProtKB-UniRule"/>
</dbReference>
<dbReference type="InterPro" id="IPR050990">
    <property type="entry name" value="UPF0237/GcvR_regulator"/>
</dbReference>
<evidence type="ECO:0000313" key="3">
    <source>
        <dbReference type="Proteomes" id="UP000295793"/>
    </source>
</evidence>
<reference evidence="2 3" key="1">
    <citation type="submission" date="2019-03" db="EMBL/GenBank/DDBJ databases">
        <title>Genomic Encyclopedia of Archaeal and Bacterial Type Strains, Phase II (KMG-II): from individual species to whole genera.</title>
        <authorList>
            <person name="Goeker M."/>
        </authorList>
    </citation>
    <scope>NUCLEOTIDE SEQUENCE [LARGE SCALE GENOMIC DNA]</scope>
    <source>
        <strain evidence="2 3">DSM 15388</strain>
    </source>
</reference>
<dbReference type="InterPro" id="IPR016867">
    <property type="entry name" value="GcvR"/>
</dbReference>
<dbReference type="AlphaFoldDB" id="A0A4R3IAG8"/>
<dbReference type="OrthoDB" id="5814370at2"/>
<evidence type="ECO:0000313" key="2">
    <source>
        <dbReference type="EMBL" id="TCS42507.1"/>
    </source>
</evidence>
<dbReference type="Proteomes" id="UP000295793">
    <property type="component" value="Unassembled WGS sequence"/>
</dbReference>
<proteinExistence type="predicted"/>
<gene>
    <name evidence="2" type="ORF">BCF53_103168</name>
</gene>
<comment type="caution">
    <text evidence="2">The sequence shown here is derived from an EMBL/GenBank/DDBJ whole genome shotgun (WGS) entry which is preliminary data.</text>
</comment>
<dbReference type="PANTHER" id="PTHR34875">
    <property type="entry name" value="UPF0237 PROTEIN MJ1558"/>
    <property type="match status" value="1"/>
</dbReference>
<dbReference type="GO" id="GO:0005737">
    <property type="term" value="C:cytoplasm"/>
    <property type="evidence" value="ECO:0007669"/>
    <property type="project" value="UniProtKB-SubCell"/>
</dbReference>